<keyword evidence="1" id="KW-0449">Lipoprotein</keyword>
<organism evidence="1">
    <name type="scientific">Myxococcus virescens</name>
    <dbReference type="NCBI Taxonomy" id="83456"/>
    <lineage>
        <taxon>Bacteria</taxon>
        <taxon>Pseudomonadati</taxon>
        <taxon>Myxococcota</taxon>
        <taxon>Myxococcia</taxon>
        <taxon>Myxococcales</taxon>
        <taxon>Cystobacterineae</taxon>
        <taxon>Myxococcaceae</taxon>
        <taxon>Myxococcus</taxon>
    </lineage>
</organism>
<name>A0A7D5T1E9_9BACT</name>
<evidence type="ECO:0000313" key="1">
    <source>
        <dbReference type="EMBL" id="QLH55540.1"/>
    </source>
</evidence>
<proteinExistence type="predicted"/>
<dbReference type="EMBL" id="MN731367">
    <property type="protein sequence ID" value="QLH55540.1"/>
    <property type="molecule type" value="Genomic_DNA"/>
</dbReference>
<dbReference type="AlphaFoldDB" id="A0A7D5T1E9"/>
<accession>A0A7D5T1E9</accession>
<dbReference type="PROSITE" id="PS51257">
    <property type="entry name" value="PROKAR_LIPOPROTEIN"/>
    <property type="match status" value="1"/>
</dbReference>
<reference evidence="1" key="1">
    <citation type="journal article" date="2020" name="ACS Chem. Biol.">
        <title>Biosynthesis of cittilins, unusual ribosomally synthesized and post-translationally modified peptides from Myxococcus xanthus.</title>
        <authorList>
            <person name="Hug J.J."/>
            <person name="Dastbaz J."/>
            <person name="Adam S."/>
            <person name="Revermann O."/>
            <person name="Koehnke J."/>
            <person name="Krug D."/>
            <person name="Muller R."/>
        </authorList>
    </citation>
    <scope>NUCLEOTIDE SEQUENCE</scope>
    <source>
        <strain evidence="1">ST200611</strain>
    </source>
</reference>
<sequence length="496" mass="51831">MQMRVGIGCVLVGLGSLGCGGAGTEEVQAPQEESVQALACAPAGAVYKVKDILPPNAPLPSPGEPVPDWLTNVQGTLFFASNLYMDRSILWRSDGTSNGTVPVKEFPWAGLPSGAWMGDFRAVGSRLFFMVATPALGRELWVSDGTEVGTRLVRDFEPGSASASLSSFGQAGNALTFFRRAAVGSGLSLWRSDGTPSGTFQLRDFGAEGEVGPWSLGVAGAHLYILRSPGDGTWLWRTDGTVAGTTQVKRLDSGQVHITEWVHTEEGHGVFSFGDAGPITEVWKTDGTPGGTVRLDSFGGYVRLLGALGGHAYVASAVGEGPDLRLSRVSLAGGGKETVTTLPNRFGGQPDAWPYAQTAVRSGGKLYLSVGIGTPGPAPREVSLWVTDGTAAGTRELSRGLSTSDERSSPLYDTGAGTLVFSTNDGGTGLEPWVTDGTLDRTGLISDITPSGGSRPEAFTRVGGTLFFRAYSNTWGDALYAMPAAVTCPTQALQSR</sequence>
<protein>
    <submittedName>
        <fullName evidence="1">Putative lipoprotein</fullName>
    </submittedName>
</protein>